<feature type="domain" description="PAS" evidence="18">
    <location>
        <begin position="457"/>
        <end position="530"/>
    </location>
</feature>
<dbReference type="InterPro" id="IPR036097">
    <property type="entry name" value="HisK_dim/P_sf"/>
</dbReference>
<dbReference type="InterPro" id="IPR000014">
    <property type="entry name" value="PAS"/>
</dbReference>
<keyword evidence="9" id="KW-0418">Kinase</keyword>
<dbReference type="CDD" id="cd17546">
    <property type="entry name" value="REC_hyHK_CKI1_RcsC-like"/>
    <property type="match status" value="1"/>
</dbReference>
<dbReference type="SUPFAM" id="SSF47384">
    <property type="entry name" value="Homodimeric domain of signal transducing histidine kinase"/>
    <property type="match status" value="1"/>
</dbReference>
<feature type="transmembrane region" description="Helical" evidence="15">
    <location>
        <begin position="176"/>
        <end position="195"/>
    </location>
</feature>
<dbReference type="InterPro" id="IPR011620">
    <property type="entry name" value="Sig_transdc_His_kinase_LytS_TM"/>
</dbReference>
<dbReference type="KEGG" id="ock:EXM22_12035"/>
<evidence type="ECO:0000256" key="6">
    <source>
        <dbReference type="ARBA" id="ARBA00022679"/>
    </source>
</evidence>
<evidence type="ECO:0000256" key="9">
    <source>
        <dbReference type="ARBA" id="ARBA00022777"/>
    </source>
</evidence>
<evidence type="ECO:0000256" key="4">
    <source>
        <dbReference type="ARBA" id="ARBA00022475"/>
    </source>
</evidence>
<dbReference type="InterPro" id="IPR000700">
    <property type="entry name" value="PAS-assoc_C"/>
</dbReference>
<keyword evidence="7 15" id="KW-0812">Transmembrane</keyword>
<dbReference type="InterPro" id="IPR001610">
    <property type="entry name" value="PAC"/>
</dbReference>
<dbReference type="GO" id="GO:0000155">
    <property type="term" value="F:phosphorelay sensor kinase activity"/>
    <property type="evidence" value="ECO:0007669"/>
    <property type="project" value="InterPro"/>
</dbReference>
<dbReference type="OrthoDB" id="6192248at2"/>
<evidence type="ECO:0000256" key="11">
    <source>
        <dbReference type="ARBA" id="ARBA00022989"/>
    </source>
</evidence>
<keyword evidence="11 15" id="KW-1133">Transmembrane helix</keyword>
<dbReference type="GO" id="GO:0006355">
    <property type="term" value="P:regulation of DNA-templated transcription"/>
    <property type="evidence" value="ECO:0007669"/>
    <property type="project" value="InterPro"/>
</dbReference>
<dbReference type="PROSITE" id="PS50109">
    <property type="entry name" value="HIS_KIN"/>
    <property type="match status" value="1"/>
</dbReference>
<feature type="transmembrane region" description="Helical" evidence="15">
    <location>
        <begin position="112"/>
        <end position="131"/>
    </location>
</feature>
<proteinExistence type="predicted"/>
<evidence type="ECO:0000256" key="10">
    <source>
        <dbReference type="ARBA" id="ARBA00022840"/>
    </source>
</evidence>
<dbReference type="InterPro" id="IPR011006">
    <property type="entry name" value="CheY-like_superfamily"/>
</dbReference>
<feature type="transmembrane region" description="Helical" evidence="15">
    <location>
        <begin position="143"/>
        <end position="164"/>
    </location>
</feature>
<feature type="transmembrane region" description="Helical" evidence="15">
    <location>
        <begin position="48"/>
        <end position="67"/>
    </location>
</feature>
<keyword evidence="10" id="KW-0067">ATP-binding</keyword>
<dbReference type="Pfam" id="PF00072">
    <property type="entry name" value="Response_reg"/>
    <property type="match status" value="1"/>
</dbReference>
<evidence type="ECO:0000259" key="19">
    <source>
        <dbReference type="PROSITE" id="PS50113"/>
    </source>
</evidence>
<dbReference type="Pfam" id="PF02518">
    <property type="entry name" value="HATPase_c"/>
    <property type="match status" value="1"/>
</dbReference>
<dbReference type="Proteomes" id="UP000324209">
    <property type="component" value="Chromosome"/>
</dbReference>
<dbReference type="CDD" id="cd00082">
    <property type="entry name" value="HisKA"/>
    <property type="match status" value="1"/>
</dbReference>
<protein>
    <recommendedName>
        <fullName evidence="3">histidine kinase</fullName>
        <ecNumber evidence="3">2.7.13.3</ecNumber>
    </recommendedName>
</protein>
<accession>A0A5C1QM06</accession>
<dbReference type="GO" id="GO:0071555">
    <property type="term" value="P:cell wall organization"/>
    <property type="evidence" value="ECO:0007669"/>
    <property type="project" value="InterPro"/>
</dbReference>
<reference evidence="20 21" key="1">
    <citation type="submission" date="2019-02" db="EMBL/GenBank/DDBJ databases">
        <title>Complete Genome Sequence and Methylome Analysis of free living Spirochaetas.</title>
        <authorList>
            <person name="Fomenkov A."/>
            <person name="Dubinina G."/>
            <person name="Leshcheva N."/>
            <person name="Mikheeva N."/>
            <person name="Grabovich M."/>
            <person name="Vincze T."/>
            <person name="Roberts R.J."/>
        </authorList>
    </citation>
    <scope>NUCLEOTIDE SEQUENCE [LARGE SCALE GENOMIC DNA]</scope>
    <source>
        <strain evidence="20 21">K2</strain>
    </source>
</reference>
<dbReference type="GO" id="GO:0005524">
    <property type="term" value="F:ATP binding"/>
    <property type="evidence" value="ECO:0007669"/>
    <property type="project" value="UniProtKB-KW"/>
</dbReference>
<keyword evidence="12" id="KW-0902">Two-component regulatory system</keyword>
<keyword evidence="4" id="KW-1003">Cell membrane</keyword>
<dbReference type="SMART" id="SM00091">
    <property type="entry name" value="PAS"/>
    <property type="match status" value="2"/>
</dbReference>
<dbReference type="AlphaFoldDB" id="A0A5C1QM06"/>
<feature type="transmembrane region" description="Helical" evidence="15">
    <location>
        <begin position="79"/>
        <end position="106"/>
    </location>
</feature>
<feature type="domain" description="Response regulatory" evidence="17">
    <location>
        <begin position="833"/>
        <end position="953"/>
    </location>
</feature>
<dbReference type="SMART" id="SM00448">
    <property type="entry name" value="REC"/>
    <property type="match status" value="1"/>
</dbReference>
<dbReference type="PANTHER" id="PTHR43065:SF42">
    <property type="entry name" value="TWO-COMPONENT SENSOR PPRA"/>
    <property type="match status" value="1"/>
</dbReference>
<evidence type="ECO:0000256" key="1">
    <source>
        <dbReference type="ARBA" id="ARBA00000085"/>
    </source>
</evidence>
<dbReference type="PANTHER" id="PTHR43065">
    <property type="entry name" value="SENSOR HISTIDINE KINASE"/>
    <property type="match status" value="1"/>
</dbReference>
<feature type="domain" description="PAC" evidence="19">
    <location>
        <begin position="534"/>
        <end position="587"/>
    </location>
</feature>
<evidence type="ECO:0000313" key="21">
    <source>
        <dbReference type="Proteomes" id="UP000324209"/>
    </source>
</evidence>
<evidence type="ECO:0000256" key="7">
    <source>
        <dbReference type="ARBA" id="ARBA00022692"/>
    </source>
</evidence>
<evidence type="ECO:0000256" key="14">
    <source>
        <dbReference type="PROSITE-ProRule" id="PRU00169"/>
    </source>
</evidence>
<dbReference type="InterPro" id="IPR036890">
    <property type="entry name" value="HATPase_C_sf"/>
</dbReference>
<dbReference type="InterPro" id="IPR035965">
    <property type="entry name" value="PAS-like_dom_sf"/>
</dbReference>
<evidence type="ECO:0000256" key="13">
    <source>
        <dbReference type="ARBA" id="ARBA00023136"/>
    </source>
</evidence>
<dbReference type="Pfam" id="PF13426">
    <property type="entry name" value="PAS_9"/>
    <property type="match status" value="1"/>
</dbReference>
<dbReference type="SMART" id="SM00387">
    <property type="entry name" value="HATPase_c"/>
    <property type="match status" value="1"/>
</dbReference>
<gene>
    <name evidence="20" type="ORF">EXM22_12035</name>
</gene>
<dbReference type="Gene3D" id="3.40.50.2300">
    <property type="match status" value="1"/>
</dbReference>
<keyword evidence="6" id="KW-0808">Transferase</keyword>
<dbReference type="Pfam" id="PF00989">
    <property type="entry name" value="PAS"/>
    <property type="match status" value="1"/>
</dbReference>
<comment type="catalytic activity">
    <reaction evidence="1">
        <text>ATP + protein L-histidine = ADP + protein N-phospho-L-histidine.</text>
        <dbReference type="EC" id="2.7.13.3"/>
    </reaction>
</comment>
<dbReference type="Gene3D" id="3.30.450.20">
    <property type="entry name" value="PAS domain"/>
    <property type="match status" value="3"/>
</dbReference>
<dbReference type="InterPro" id="IPR003661">
    <property type="entry name" value="HisK_dim/P_dom"/>
</dbReference>
<evidence type="ECO:0000256" key="2">
    <source>
        <dbReference type="ARBA" id="ARBA00004651"/>
    </source>
</evidence>
<dbReference type="CDD" id="cd00130">
    <property type="entry name" value="PAS"/>
    <property type="match status" value="2"/>
</dbReference>
<feature type="transmembrane region" description="Helical" evidence="15">
    <location>
        <begin position="12"/>
        <end position="36"/>
    </location>
</feature>
<dbReference type="GO" id="GO:0005886">
    <property type="term" value="C:plasma membrane"/>
    <property type="evidence" value="ECO:0007669"/>
    <property type="project" value="UniProtKB-SubCell"/>
</dbReference>
<dbReference type="SUPFAM" id="SSF55874">
    <property type="entry name" value="ATPase domain of HSP90 chaperone/DNA topoisomerase II/histidine kinase"/>
    <property type="match status" value="1"/>
</dbReference>
<evidence type="ECO:0000256" key="8">
    <source>
        <dbReference type="ARBA" id="ARBA00022741"/>
    </source>
</evidence>
<keyword evidence="5 14" id="KW-0597">Phosphoprotein</keyword>
<comment type="subcellular location">
    <subcellularLocation>
        <location evidence="2">Cell membrane</location>
        <topology evidence="2">Multi-pass membrane protein</topology>
    </subcellularLocation>
</comment>
<evidence type="ECO:0000256" key="3">
    <source>
        <dbReference type="ARBA" id="ARBA00012438"/>
    </source>
</evidence>
<dbReference type="InterPro" id="IPR013767">
    <property type="entry name" value="PAS_fold"/>
</dbReference>
<keyword evidence="13 15" id="KW-0472">Membrane</keyword>
<dbReference type="PROSITE" id="PS50113">
    <property type="entry name" value="PAC"/>
    <property type="match status" value="1"/>
</dbReference>
<name>A0A5C1QM06_9SPIO</name>
<evidence type="ECO:0000256" key="15">
    <source>
        <dbReference type="SAM" id="Phobius"/>
    </source>
</evidence>
<dbReference type="InterPro" id="IPR003594">
    <property type="entry name" value="HATPase_dom"/>
</dbReference>
<dbReference type="PROSITE" id="PS50110">
    <property type="entry name" value="RESPONSE_REGULATORY"/>
    <property type="match status" value="1"/>
</dbReference>
<dbReference type="InterPro" id="IPR005467">
    <property type="entry name" value="His_kinase_dom"/>
</dbReference>
<dbReference type="NCBIfam" id="TIGR00229">
    <property type="entry name" value="sensory_box"/>
    <property type="match status" value="2"/>
</dbReference>
<evidence type="ECO:0000256" key="5">
    <source>
        <dbReference type="ARBA" id="ARBA00022553"/>
    </source>
</evidence>
<keyword evidence="21" id="KW-1185">Reference proteome</keyword>
<feature type="modified residue" description="4-aspartylphosphate" evidence="14">
    <location>
        <position position="887"/>
    </location>
</feature>
<evidence type="ECO:0000259" key="17">
    <source>
        <dbReference type="PROSITE" id="PS50110"/>
    </source>
</evidence>
<dbReference type="Gene3D" id="3.30.565.10">
    <property type="entry name" value="Histidine kinase-like ATPase, C-terminal domain"/>
    <property type="match status" value="1"/>
</dbReference>
<dbReference type="EC" id="2.7.13.3" evidence="3"/>
<evidence type="ECO:0000259" key="16">
    <source>
        <dbReference type="PROSITE" id="PS50109"/>
    </source>
</evidence>
<dbReference type="PROSITE" id="PS50112">
    <property type="entry name" value="PAS"/>
    <property type="match status" value="1"/>
</dbReference>
<feature type="domain" description="Histidine kinase" evidence="16">
    <location>
        <begin position="600"/>
        <end position="814"/>
    </location>
</feature>
<dbReference type="Pfam" id="PF00512">
    <property type="entry name" value="HisKA"/>
    <property type="match status" value="1"/>
</dbReference>
<keyword evidence="8" id="KW-0547">Nucleotide-binding</keyword>
<dbReference type="InterPro" id="IPR004358">
    <property type="entry name" value="Sig_transdc_His_kin-like_C"/>
</dbReference>
<dbReference type="EMBL" id="CP036150">
    <property type="protein sequence ID" value="QEN08681.1"/>
    <property type="molecule type" value="Genomic_DNA"/>
</dbReference>
<dbReference type="SUPFAM" id="SSF55785">
    <property type="entry name" value="PYP-like sensor domain (PAS domain)"/>
    <property type="match status" value="3"/>
</dbReference>
<dbReference type="Gene3D" id="1.10.287.130">
    <property type="match status" value="1"/>
</dbReference>
<sequence length="954" mass="106495">MIYFQNGVYMTFTLLIEVTTNISLLLTLLFIQNLILNKNSKKQRLNNILQGILIGFISIIIMNNSIYAHPEMIFDSRTILLCITGLYLGLIPTSIAAFIAGLYRFALGGSGMYVGIMSIVISAGIGLLVGLATKKKQLEPGWIFNFVFGFAVHAIVLLLFYLFLPKPDNLIISTDLALTYLLILPLATGLIGRMLSFQSEFSKSRQKLQENSNLFHTLFRKNHTIMFLIDPQTEQIKDANESAVEFYGWSYNELLTMTLSQINSASQAEIDTRIRTLQNEDQLVFKTQHNRADGSRREVEVYSNLIQIEGKELLYSLVHDITDRVSTEKKLQKSEYQLSRAELMAQLGHWELDLNAKSFSASLGAHEIYGVPDGDLDMSVIQDIPLKEYRPAMNKALAELISKDAPYDLEFDIIRPSDQKRSTIHSTAQYDKDTNTVFGVIHDITRFKQAEEEIRVERERLRVTLQSIGDGVITTDNNGRIQMMNQVAERLTGWSNSESFMKPLPEVFNIVNEYSRQPCPNPVELVLNTKGIIELANYTMLISKDGRELIIADSGAPIKDNKGEIIGTILVFRDTTEKQRTQDRIIRAEKLESLGVLAGGIAHDFNNLLAGIFGYMELAQLENTNEKVREYLDQSVKVYKRTVDLTKQLLTFSKGNILNRKIGNLSTVIQDAANFALSGSIVTCDIRIEDNLYLCSYDENQIGQVLDNLLINAKQAMPDGGTIKIKAKNLTLDLPKNLNLPKGHYVGISISDTGPGIPSDLIPRIFDPFFSTKQMGSGLGLATCFSILEKHDGAIDVYSNKNGTTFTFYIPAAQGFLEEDDPSLQNDIVAGGKILIMDDEPSIRVILGEYLKTIGFEVTEASDGQELLDILKTAHMQGIQYKAAILDLTIPGGMGGVAAVKEIRNRGYTFPVFATSGYSEDSVISDPEQYGFTGSLSKPFKMKDLSSLLSRYLK</sequence>
<evidence type="ECO:0000256" key="12">
    <source>
        <dbReference type="ARBA" id="ARBA00023012"/>
    </source>
</evidence>
<organism evidence="20 21">
    <name type="scientific">Oceanispirochaeta crateris</name>
    <dbReference type="NCBI Taxonomy" id="2518645"/>
    <lineage>
        <taxon>Bacteria</taxon>
        <taxon>Pseudomonadati</taxon>
        <taxon>Spirochaetota</taxon>
        <taxon>Spirochaetia</taxon>
        <taxon>Spirochaetales</taxon>
        <taxon>Spirochaetaceae</taxon>
        <taxon>Oceanispirochaeta</taxon>
    </lineage>
</organism>
<dbReference type="InterPro" id="IPR001789">
    <property type="entry name" value="Sig_transdc_resp-reg_receiver"/>
</dbReference>
<dbReference type="SMART" id="SM00086">
    <property type="entry name" value="PAC"/>
    <property type="match status" value="2"/>
</dbReference>
<dbReference type="SUPFAM" id="SSF52172">
    <property type="entry name" value="CheY-like"/>
    <property type="match status" value="1"/>
</dbReference>
<evidence type="ECO:0000313" key="20">
    <source>
        <dbReference type="EMBL" id="QEN08681.1"/>
    </source>
</evidence>
<dbReference type="Pfam" id="PF07694">
    <property type="entry name" value="5TM-5TMR_LYT"/>
    <property type="match status" value="1"/>
</dbReference>
<evidence type="ECO:0000259" key="18">
    <source>
        <dbReference type="PROSITE" id="PS50112"/>
    </source>
</evidence>
<dbReference type="PRINTS" id="PR00344">
    <property type="entry name" value="BCTRLSENSOR"/>
</dbReference>
<dbReference type="SMART" id="SM00388">
    <property type="entry name" value="HisKA"/>
    <property type="match status" value="1"/>
</dbReference>